<protein>
    <submittedName>
        <fullName evidence="1">Uncharacterized protein</fullName>
    </submittedName>
</protein>
<reference evidence="1 2" key="1">
    <citation type="submission" date="2021-06" db="EMBL/GenBank/DDBJ databases">
        <authorList>
            <person name="Palmer J.M."/>
        </authorList>
    </citation>
    <scope>NUCLEOTIDE SEQUENCE [LARGE SCALE GENOMIC DNA]</scope>
    <source>
        <strain evidence="1 2">XC_2019</strain>
        <tissue evidence="1">Muscle</tissue>
    </source>
</reference>
<gene>
    <name evidence="1" type="ORF">XENOCAPTIV_024649</name>
</gene>
<accession>A0ABV0QKQ6</accession>
<dbReference type="Proteomes" id="UP001434883">
    <property type="component" value="Unassembled WGS sequence"/>
</dbReference>
<comment type="caution">
    <text evidence="1">The sequence shown here is derived from an EMBL/GenBank/DDBJ whole genome shotgun (WGS) entry which is preliminary data.</text>
</comment>
<organism evidence="1 2">
    <name type="scientific">Xenoophorus captivus</name>
    <dbReference type="NCBI Taxonomy" id="1517983"/>
    <lineage>
        <taxon>Eukaryota</taxon>
        <taxon>Metazoa</taxon>
        <taxon>Chordata</taxon>
        <taxon>Craniata</taxon>
        <taxon>Vertebrata</taxon>
        <taxon>Euteleostomi</taxon>
        <taxon>Actinopterygii</taxon>
        <taxon>Neopterygii</taxon>
        <taxon>Teleostei</taxon>
        <taxon>Neoteleostei</taxon>
        <taxon>Acanthomorphata</taxon>
        <taxon>Ovalentaria</taxon>
        <taxon>Atherinomorphae</taxon>
        <taxon>Cyprinodontiformes</taxon>
        <taxon>Goodeidae</taxon>
        <taxon>Xenoophorus</taxon>
    </lineage>
</organism>
<evidence type="ECO:0000313" key="1">
    <source>
        <dbReference type="EMBL" id="MEQ2196395.1"/>
    </source>
</evidence>
<name>A0ABV0QKQ6_9TELE</name>
<proteinExistence type="predicted"/>
<dbReference type="EMBL" id="JAHRIN010016863">
    <property type="protein sequence ID" value="MEQ2196395.1"/>
    <property type="molecule type" value="Genomic_DNA"/>
</dbReference>
<sequence>MPLPDRMAPRAQSRLGYLKTSSALINVITNHFPNPLHDTIDDLFPDGVMASSVVVGCILFSRDQLLRVEELSVLSDPHFIWREKLNSDQTESNWVSKAIMSCVTELLTDYRGLQVYEECPGNVTPRTPSVEESVERIFTGIWSHRALQENAIRTDAVLEAEELPACISSLNTCLAHMDGDALSLWRECNEDGCFQ</sequence>
<evidence type="ECO:0000313" key="2">
    <source>
        <dbReference type="Proteomes" id="UP001434883"/>
    </source>
</evidence>
<keyword evidence="2" id="KW-1185">Reference proteome</keyword>